<dbReference type="SUPFAM" id="SSF55068">
    <property type="entry name" value="Peptide methionine sulfoxide reductase"/>
    <property type="match status" value="1"/>
</dbReference>
<dbReference type="PANTHER" id="PTHR43774">
    <property type="entry name" value="PEPTIDE METHIONINE SULFOXIDE REDUCTASE"/>
    <property type="match status" value="1"/>
</dbReference>
<dbReference type="HAMAP" id="MF_01401">
    <property type="entry name" value="MsrA"/>
    <property type="match status" value="1"/>
</dbReference>
<dbReference type="NCBIfam" id="TIGR00401">
    <property type="entry name" value="msrA"/>
    <property type="match status" value="1"/>
</dbReference>
<dbReference type="InterPro" id="IPR036509">
    <property type="entry name" value="Met_Sox_Rdtase_MsrA_sf"/>
</dbReference>
<evidence type="ECO:0000256" key="2">
    <source>
        <dbReference type="ARBA" id="ARBA00023002"/>
    </source>
</evidence>
<dbReference type="PANTHER" id="PTHR43774:SF1">
    <property type="entry name" value="PEPTIDE METHIONINE SULFOXIDE REDUCTASE MSRA 2"/>
    <property type="match status" value="1"/>
</dbReference>
<protein>
    <recommendedName>
        <fullName evidence="1">peptide-methionine (S)-S-oxide reductase</fullName>
        <ecNumber evidence="1">1.8.4.11</ecNumber>
    </recommendedName>
</protein>
<dbReference type="GO" id="GO:0008113">
    <property type="term" value="F:peptide-methionine (S)-S-oxide reductase activity"/>
    <property type="evidence" value="ECO:0007669"/>
    <property type="project" value="UniProtKB-EC"/>
</dbReference>
<evidence type="ECO:0000259" key="3">
    <source>
        <dbReference type="Pfam" id="PF01625"/>
    </source>
</evidence>
<dbReference type="Gene3D" id="3.30.1060.10">
    <property type="entry name" value="Peptide methionine sulphoxide reductase MsrA"/>
    <property type="match status" value="1"/>
</dbReference>
<dbReference type="Pfam" id="PF01625">
    <property type="entry name" value="PMSR"/>
    <property type="match status" value="1"/>
</dbReference>
<dbReference type="InterPro" id="IPR002569">
    <property type="entry name" value="Met_Sox_Rdtase_MsrA_dom"/>
</dbReference>
<evidence type="ECO:0000313" key="4">
    <source>
        <dbReference type="EMBL" id="SUZ86189.1"/>
    </source>
</evidence>
<dbReference type="EMBL" id="UINC01001670">
    <property type="protein sequence ID" value="SUZ86189.1"/>
    <property type="molecule type" value="Genomic_DNA"/>
</dbReference>
<dbReference type="EC" id="1.8.4.11" evidence="1"/>
<sequence length="185" mass="20557">MITRNSTLYNFSLFSISLFSIVMAQESKNHDKAFFAAGCFWGVESTFQALEGVVSTTVGYTGGKAKDPSYEVVCTGITGHAEAVEVVYDASVVSYENLLNTFFELHDPTTFNRQGPDVGTQYRSAIFYGNDNEKKLAEKIINAINESGKFRTKIVTEVAPATDFYNAENYHQDYYKKRGINGCAI</sequence>
<feature type="domain" description="Peptide methionine sulphoxide reductase MsrA" evidence="3">
    <location>
        <begin position="32"/>
        <end position="179"/>
    </location>
</feature>
<organism evidence="4">
    <name type="scientific">marine metagenome</name>
    <dbReference type="NCBI Taxonomy" id="408172"/>
    <lineage>
        <taxon>unclassified sequences</taxon>
        <taxon>metagenomes</taxon>
        <taxon>ecological metagenomes</taxon>
    </lineage>
</organism>
<evidence type="ECO:0000256" key="1">
    <source>
        <dbReference type="ARBA" id="ARBA00012502"/>
    </source>
</evidence>
<proteinExistence type="inferred from homology"/>
<accession>A0A381R5X8</accession>
<name>A0A381R5X8_9ZZZZ</name>
<dbReference type="AlphaFoldDB" id="A0A381R5X8"/>
<keyword evidence="2" id="KW-0560">Oxidoreductase</keyword>
<reference evidence="4" key="1">
    <citation type="submission" date="2018-05" db="EMBL/GenBank/DDBJ databases">
        <authorList>
            <person name="Lanie J.A."/>
            <person name="Ng W.-L."/>
            <person name="Kazmierczak K.M."/>
            <person name="Andrzejewski T.M."/>
            <person name="Davidsen T.M."/>
            <person name="Wayne K.J."/>
            <person name="Tettelin H."/>
            <person name="Glass J.I."/>
            <person name="Rusch D."/>
            <person name="Podicherti R."/>
            <person name="Tsui H.-C.T."/>
            <person name="Winkler M.E."/>
        </authorList>
    </citation>
    <scope>NUCLEOTIDE SEQUENCE</scope>
</reference>
<gene>
    <name evidence="4" type="ORF">METZ01_LOCUS39043</name>
</gene>